<organism evidence="1 2">
    <name type="scientific">Ciceribacter selenitireducens ATCC BAA-1503</name>
    <dbReference type="NCBI Taxonomy" id="1336235"/>
    <lineage>
        <taxon>Bacteria</taxon>
        <taxon>Pseudomonadati</taxon>
        <taxon>Pseudomonadota</taxon>
        <taxon>Alphaproteobacteria</taxon>
        <taxon>Hyphomicrobiales</taxon>
        <taxon>Rhizobiaceae</taxon>
        <taxon>Ciceribacter</taxon>
    </lineage>
</organism>
<reference evidence="2" key="1">
    <citation type="submission" date="2018-07" db="EMBL/GenBank/DDBJ databases">
        <authorList>
            <person name="Peiro R."/>
            <person name="Begona"/>
            <person name="Cbmso G."/>
            <person name="Lopez M."/>
            <person name="Gonzalez S."/>
        </authorList>
    </citation>
    <scope>NUCLEOTIDE SEQUENCE [LARGE SCALE GENOMIC DNA]</scope>
</reference>
<protein>
    <submittedName>
        <fullName evidence="1">Uncharacterized protein</fullName>
    </submittedName>
</protein>
<evidence type="ECO:0000313" key="2">
    <source>
        <dbReference type="Proteomes" id="UP000254764"/>
    </source>
</evidence>
<dbReference type="EMBL" id="UEYP01000023">
    <property type="protein sequence ID" value="SSC66166.1"/>
    <property type="molecule type" value="Genomic_DNA"/>
</dbReference>
<dbReference type="Proteomes" id="UP000254764">
    <property type="component" value="Unassembled WGS sequence"/>
</dbReference>
<keyword evidence="2" id="KW-1185">Reference proteome</keyword>
<name>A0A376AEB6_9HYPH</name>
<sequence>MDGDFFPAAPEQPVFSRQPLTSPVWWWGFFSRASLDTVTSRVASRILCCMLRIIAVLVCVFRIPGHLLTNA</sequence>
<proteinExistence type="predicted"/>
<accession>A0A376AEB6</accession>
<evidence type="ECO:0000313" key="1">
    <source>
        <dbReference type="EMBL" id="SSC66166.1"/>
    </source>
</evidence>
<gene>
    <name evidence="1" type="ORF">RHIZ70_1874</name>
</gene>
<dbReference type="AlphaFoldDB" id="A0A376AEB6"/>